<dbReference type="GO" id="GO:0008270">
    <property type="term" value="F:zinc ion binding"/>
    <property type="evidence" value="ECO:0007669"/>
    <property type="project" value="UniProtKB-KW"/>
</dbReference>
<keyword evidence="3" id="KW-0158">Chromosome</keyword>
<keyword evidence="9" id="KW-0862">Zinc</keyword>
<dbReference type="GO" id="GO:0005694">
    <property type="term" value="C:chromosome"/>
    <property type="evidence" value="ECO:0007669"/>
    <property type="project" value="UniProtKB-SubCell"/>
</dbReference>
<dbReference type="SMART" id="SM00317">
    <property type="entry name" value="SET"/>
    <property type="match status" value="1"/>
</dbReference>
<dbReference type="Proteomes" id="UP000492821">
    <property type="component" value="Unassembled WGS sequence"/>
</dbReference>
<evidence type="ECO:0000256" key="9">
    <source>
        <dbReference type="ARBA" id="ARBA00022833"/>
    </source>
</evidence>
<feature type="domain" description="SET" evidence="12">
    <location>
        <begin position="968"/>
        <end position="1089"/>
    </location>
</feature>
<dbReference type="GO" id="GO:0008168">
    <property type="term" value="F:methyltransferase activity"/>
    <property type="evidence" value="ECO:0007669"/>
    <property type="project" value="UniProtKB-KW"/>
</dbReference>
<feature type="region of interest" description="Disordered" evidence="11">
    <location>
        <begin position="1"/>
        <end position="30"/>
    </location>
</feature>
<evidence type="ECO:0000256" key="3">
    <source>
        <dbReference type="ARBA" id="ARBA00022454"/>
    </source>
</evidence>
<organism evidence="13 14">
    <name type="scientific">Panagrellus redivivus</name>
    <name type="common">Microworm</name>
    <dbReference type="NCBI Taxonomy" id="6233"/>
    <lineage>
        <taxon>Eukaryota</taxon>
        <taxon>Metazoa</taxon>
        <taxon>Ecdysozoa</taxon>
        <taxon>Nematoda</taxon>
        <taxon>Chromadorea</taxon>
        <taxon>Rhabditida</taxon>
        <taxon>Tylenchina</taxon>
        <taxon>Panagrolaimomorpha</taxon>
        <taxon>Panagrolaimoidea</taxon>
        <taxon>Panagrolaimidae</taxon>
        <taxon>Panagrellus</taxon>
    </lineage>
</organism>
<feature type="compositionally biased region" description="Polar residues" evidence="11">
    <location>
        <begin position="342"/>
        <end position="354"/>
    </location>
</feature>
<feature type="compositionally biased region" description="Polar residues" evidence="11">
    <location>
        <begin position="320"/>
        <end position="330"/>
    </location>
</feature>
<feature type="region of interest" description="Disordered" evidence="11">
    <location>
        <begin position="42"/>
        <end position="62"/>
    </location>
</feature>
<evidence type="ECO:0000256" key="10">
    <source>
        <dbReference type="ARBA" id="ARBA00023242"/>
    </source>
</evidence>
<dbReference type="AlphaFoldDB" id="A0A7E4ULY0"/>
<dbReference type="PANTHER" id="PTHR22884">
    <property type="entry name" value="SET DOMAIN PROTEINS"/>
    <property type="match status" value="1"/>
</dbReference>
<feature type="compositionally biased region" description="Polar residues" evidence="11">
    <location>
        <begin position="496"/>
        <end position="505"/>
    </location>
</feature>
<accession>A0A7E4ULY0</accession>
<evidence type="ECO:0000259" key="12">
    <source>
        <dbReference type="PROSITE" id="PS50280"/>
    </source>
</evidence>
<dbReference type="Pfam" id="PF00856">
    <property type="entry name" value="SET"/>
    <property type="match status" value="1"/>
</dbReference>
<keyword evidence="13" id="KW-1185">Reference proteome</keyword>
<evidence type="ECO:0000256" key="4">
    <source>
        <dbReference type="ARBA" id="ARBA00022603"/>
    </source>
</evidence>
<protein>
    <submittedName>
        <fullName evidence="14">SET domain-containing protein</fullName>
    </submittedName>
</protein>
<dbReference type="CDD" id="cd15566">
    <property type="entry name" value="PHD3_NSD"/>
    <property type="match status" value="1"/>
</dbReference>
<dbReference type="WBParaSite" id="Pan_g10355.t1">
    <property type="protein sequence ID" value="Pan_g10355.t1"/>
    <property type="gene ID" value="Pan_g10355"/>
</dbReference>
<feature type="compositionally biased region" description="Polar residues" evidence="11">
    <location>
        <begin position="429"/>
        <end position="455"/>
    </location>
</feature>
<dbReference type="InterPro" id="IPR050777">
    <property type="entry name" value="SET2_Histone-Lys_MeTrsfase"/>
</dbReference>
<dbReference type="Gene3D" id="2.170.270.10">
    <property type="entry name" value="SET domain"/>
    <property type="match status" value="1"/>
</dbReference>
<evidence type="ECO:0000256" key="1">
    <source>
        <dbReference type="ARBA" id="ARBA00004123"/>
    </source>
</evidence>
<evidence type="ECO:0000256" key="6">
    <source>
        <dbReference type="ARBA" id="ARBA00022691"/>
    </source>
</evidence>
<dbReference type="InterPro" id="IPR001965">
    <property type="entry name" value="Znf_PHD"/>
</dbReference>
<feature type="compositionally biased region" description="Polar residues" evidence="11">
    <location>
        <begin position="363"/>
        <end position="415"/>
    </location>
</feature>
<evidence type="ECO:0000256" key="5">
    <source>
        <dbReference type="ARBA" id="ARBA00022679"/>
    </source>
</evidence>
<dbReference type="SUPFAM" id="SSF82199">
    <property type="entry name" value="SET domain"/>
    <property type="match status" value="1"/>
</dbReference>
<keyword evidence="6" id="KW-0949">S-adenosyl-L-methionine</keyword>
<feature type="region of interest" description="Disordered" evidence="11">
    <location>
        <begin position="80"/>
        <end position="100"/>
    </location>
</feature>
<dbReference type="PROSITE" id="PS50280">
    <property type="entry name" value="SET"/>
    <property type="match status" value="1"/>
</dbReference>
<feature type="region of interest" description="Disordered" evidence="11">
    <location>
        <begin position="299"/>
        <end position="532"/>
    </location>
</feature>
<reference evidence="13" key="1">
    <citation type="journal article" date="2013" name="Genetics">
        <title>The draft genome and transcriptome of Panagrellus redivivus are shaped by the harsh demands of a free-living lifestyle.</title>
        <authorList>
            <person name="Srinivasan J."/>
            <person name="Dillman A.R."/>
            <person name="Macchietto M.G."/>
            <person name="Heikkinen L."/>
            <person name="Lakso M."/>
            <person name="Fracchia K.M."/>
            <person name="Antoshechkin I."/>
            <person name="Mortazavi A."/>
            <person name="Wong G."/>
            <person name="Sternberg P.W."/>
        </authorList>
    </citation>
    <scope>NUCLEOTIDE SEQUENCE [LARGE SCALE GENOMIC DNA]</scope>
    <source>
        <strain evidence="13">MT8872</strain>
    </source>
</reference>
<evidence type="ECO:0000256" key="8">
    <source>
        <dbReference type="ARBA" id="ARBA00022771"/>
    </source>
</evidence>
<comment type="subcellular location">
    <subcellularLocation>
        <location evidence="2">Chromosome</location>
    </subcellularLocation>
    <subcellularLocation>
        <location evidence="1">Nucleus</location>
    </subcellularLocation>
</comment>
<keyword evidence="8" id="KW-0863">Zinc-finger</keyword>
<sequence length="1115" mass="123995">MTRKKGTSLPTAPDINSDPKASENPQQLRDASCNNTLLNEAEVVSNKRPSRHAKLRDVAQTTTKSNATTSLVYSALQSTLSPMNATEPSSKDAEGHAAEPFVSGLPDNHEACSSALLNVNAIGLNLELPSTSVNSSGTSQDNLTTVGNVFQSAGLHADTMPVSVQSPMVSDSTANAIVNISGKSPESGEPIPGKQPTCKVKNSNGKNLSSPIQSDLPTKRMKRSSNVKTSATTVPIVSPDSELAVVDDSNAKRKRKADNVMPRPKSNAENYPATPVAMSKAEMTMHPRAVLSVSNASVQGVPIPDTSNVEERDELDKSVNADNTVGSPNLTHRRISKRLMMQDQNRASKSSTPKSLPPAARSIQESALTKSSLEPTAQSLQVNRSESVAPTSILNCNSSAPTPPISGSNSESPQNPLDFPTTVRRMVTRLQSRPPHTQSASDLVSLKSGNSSPNGFDSAPPCFAKSKSVLPPVASPSPPESTTTELSRSRAKSCLSKPNKSTTPAKKSKEREESDDSTPEQLKKRKYWPRNSTSDYNIAKSMRGFRKENDVEKCLLSIQHARHNNGIVKDTYHTDHIQRDVTGNPTETFSEYLRDPKLCVVCKKPKSCKDDRVQKCSYAHPDNPSCKRFVHVACAAQMNFGGYLNFQASTCQGFCCPEHHCTQCFAVGWHKPAFTTDDKLIPCFACASKYHAECLPAGCTVSEDSGKKFIVCPRHYRELMPTHLDKCFECEDSAENKDKPLFKCSTCPKSFHSKCHKVYQYKTGSSFGERCSNCFLHRFALVGDLVVVQFHGSKYHLAEVVHHNVLNPPRSLYPGFCAVKFILERTDPVLYTVSHYNLFFIKERTMFSQKQFLNRMFELRNKTFFRFVHNYVSQLDEPREGIRQYIHPYMIRNSLIKVAERSTCQIGNPRNRTGDRVLEQCDCDTTVDRTRCSFSSCGNHEVQVECLPKCDEKGNCQNRFISKKQGLCDLKQAEVSLTKHGYYGVKTLVDVKKNCFIGEYCGEVISDEHISDSYRYKKIWRSLDCGFYFMRLEEKCIDAEYFGSMVRYMNHSCDPNCEAVIFDSQQGFHVCLFAVKDIKQGEELTFSYTDKKRRDGDTKVKCKCFTEKCLGHFYV</sequence>
<evidence type="ECO:0000313" key="14">
    <source>
        <dbReference type="WBParaSite" id="Pan_g10355.t1"/>
    </source>
</evidence>
<dbReference type="InterPro" id="IPR046341">
    <property type="entry name" value="SET_dom_sf"/>
</dbReference>
<name>A0A7E4ULY0_PANRE</name>
<feature type="region of interest" description="Disordered" evidence="11">
    <location>
        <begin position="182"/>
        <end position="231"/>
    </location>
</feature>
<evidence type="ECO:0000256" key="7">
    <source>
        <dbReference type="ARBA" id="ARBA00022723"/>
    </source>
</evidence>
<proteinExistence type="predicted"/>
<evidence type="ECO:0000256" key="2">
    <source>
        <dbReference type="ARBA" id="ARBA00004286"/>
    </source>
</evidence>
<evidence type="ECO:0000313" key="13">
    <source>
        <dbReference type="Proteomes" id="UP000492821"/>
    </source>
</evidence>
<dbReference type="GO" id="GO:0032259">
    <property type="term" value="P:methylation"/>
    <property type="evidence" value="ECO:0007669"/>
    <property type="project" value="UniProtKB-KW"/>
</dbReference>
<evidence type="ECO:0000256" key="11">
    <source>
        <dbReference type="SAM" id="MobiDB-lite"/>
    </source>
</evidence>
<keyword evidence="10" id="KW-0539">Nucleus</keyword>
<dbReference type="CDD" id="cd15489">
    <property type="entry name" value="PHD_SF"/>
    <property type="match status" value="1"/>
</dbReference>
<dbReference type="SMART" id="SM00249">
    <property type="entry name" value="PHD"/>
    <property type="match status" value="2"/>
</dbReference>
<dbReference type="GO" id="GO:0005634">
    <property type="term" value="C:nucleus"/>
    <property type="evidence" value="ECO:0007669"/>
    <property type="project" value="UniProtKB-SubCell"/>
</dbReference>
<dbReference type="InterPro" id="IPR001214">
    <property type="entry name" value="SET_dom"/>
</dbReference>
<keyword evidence="7" id="KW-0479">Metal-binding</keyword>
<keyword evidence="4" id="KW-0489">Methyltransferase</keyword>
<keyword evidence="5" id="KW-0808">Transferase</keyword>
<feature type="compositionally biased region" description="Polar residues" evidence="11">
    <location>
        <begin position="200"/>
        <end position="216"/>
    </location>
</feature>
<feature type="region of interest" description="Disordered" evidence="11">
    <location>
        <begin position="250"/>
        <end position="271"/>
    </location>
</feature>
<reference evidence="14" key="2">
    <citation type="submission" date="2020-10" db="UniProtKB">
        <authorList>
            <consortium name="WormBaseParasite"/>
        </authorList>
    </citation>
    <scope>IDENTIFICATION</scope>
</reference>